<feature type="non-terminal residue" evidence="2">
    <location>
        <position position="90"/>
    </location>
</feature>
<dbReference type="Proteomes" id="UP000654075">
    <property type="component" value="Unassembled WGS sequence"/>
</dbReference>
<dbReference type="AlphaFoldDB" id="A0A813G8I4"/>
<proteinExistence type="predicted"/>
<evidence type="ECO:0000313" key="3">
    <source>
        <dbReference type="Proteomes" id="UP000654075"/>
    </source>
</evidence>
<organism evidence="2 3">
    <name type="scientific">Polarella glacialis</name>
    <name type="common">Dinoflagellate</name>
    <dbReference type="NCBI Taxonomy" id="89957"/>
    <lineage>
        <taxon>Eukaryota</taxon>
        <taxon>Sar</taxon>
        <taxon>Alveolata</taxon>
        <taxon>Dinophyceae</taxon>
        <taxon>Suessiales</taxon>
        <taxon>Suessiaceae</taxon>
        <taxon>Polarella</taxon>
    </lineage>
</organism>
<keyword evidence="3" id="KW-1185">Reference proteome</keyword>
<dbReference type="EMBL" id="CAJNNV010027681">
    <property type="protein sequence ID" value="CAE8621249.1"/>
    <property type="molecule type" value="Genomic_DNA"/>
</dbReference>
<comment type="caution">
    <text evidence="2">The sequence shown here is derived from an EMBL/GenBank/DDBJ whole genome shotgun (WGS) entry which is preliminary data.</text>
</comment>
<sequence>MAGAISKADADSSHRQLIKSQSQGSLAKAPSHGRTSHSVPTIPSRFEVTLFKGNREHKGFGVGILRFETLDKTAAPGPGQYGLAYKSMAE</sequence>
<protein>
    <submittedName>
        <fullName evidence="2">Uncharacterized protein</fullName>
    </submittedName>
</protein>
<accession>A0A813G8I4</accession>
<evidence type="ECO:0000313" key="2">
    <source>
        <dbReference type="EMBL" id="CAE8621249.1"/>
    </source>
</evidence>
<evidence type="ECO:0000256" key="1">
    <source>
        <dbReference type="SAM" id="MobiDB-lite"/>
    </source>
</evidence>
<name>A0A813G8I4_POLGL</name>
<feature type="region of interest" description="Disordered" evidence="1">
    <location>
        <begin position="1"/>
        <end position="43"/>
    </location>
</feature>
<dbReference type="OrthoDB" id="186871at2759"/>
<reference evidence="2" key="1">
    <citation type="submission" date="2021-02" db="EMBL/GenBank/DDBJ databases">
        <authorList>
            <person name="Dougan E. K."/>
            <person name="Rhodes N."/>
            <person name="Thang M."/>
            <person name="Chan C."/>
        </authorList>
    </citation>
    <scope>NUCLEOTIDE SEQUENCE</scope>
</reference>
<gene>
    <name evidence="2" type="ORF">PGLA1383_LOCUS38770</name>
</gene>